<evidence type="ECO:0000256" key="1">
    <source>
        <dbReference type="ARBA" id="ARBA00009684"/>
    </source>
</evidence>
<evidence type="ECO:0000256" key="8">
    <source>
        <dbReference type="ARBA" id="ARBA00032554"/>
    </source>
</evidence>
<keyword evidence="13" id="KW-1185">Reference proteome</keyword>
<keyword evidence="4 9" id="KW-0808">Transferase</keyword>
<comment type="function">
    <text evidence="9">Catalyzes the phosphorylation of the position 2 hydroxy group of 4-diphosphocytidyl-2C-methyl-D-erythritol.</text>
</comment>
<evidence type="ECO:0000256" key="7">
    <source>
        <dbReference type="ARBA" id="ARBA00022840"/>
    </source>
</evidence>
<dbReference type="Pfam" id="PF08544">
    <property type="entry name" value="GHMP_kinases_C"/>
    <property type="match status" value="1"/>
</dbReference>
<dbReference type="InterPro" id="IPR014721">
    <property type="entry name" value="Ribsml_uS5_D2-typ_fold_subgr"/>
</dbReference>
<dbReference type="Gene3D" id="3.30.230.10">
    <property type="match status" value="1"/>
</dbReference>
<dbReference type="PANTHER" id="PTHR43527">
    <property type="entry name" value="4-DIPHOSPHOCYTIDYL-2-C-METHYL-D-ERYTHRITOL KINASE, CHLOROPLASTIC"/>
    <property type="match status" value="1"/>
</dbReference>
<dbReference type="EC" id="2.7.1.148" evidence="2 9"/>
<evidence type="ECO:0000313" key="12">
    <source>
        <dbReference type="EMBL" id="GAA4313804.1"/>
    </source>
</evidence>
<proteinExistence type="inferred from homology"/>
<dbReference type="SUPFAM" id="SSF54211">
    <property type="entry name" value="Ribosomal protein S5 domain 2-like"/>
    <property type="match status" value="1"/>
</dbReference>
<dbReference type="SUPFAM" id="SSF55060">
    <property type="entry name" value="GHMP Kinase, C-terminal domain"/>
    <property type="match status" value="1"/>
</dbReference>
<keyword evidence="9" id="KW-0414">Isoprene biosynthesis</keyword>
<organism evidence="12 13">
    <name type="scientific">Nibribacter koreensis</name>
    <dbReference type="NCBI Taxonomy" id="1084519"/>
    <lineage>
        <taxon>Bacteria</taxon>
        <taxon>Pseudomonadati</taxon>
        <taxon>Bacteroidota</taxon>
        <taxon>Cytophagia</taxon>
        <taxon>Cytophagales</taxon>
        <taxon>Hymenobacteraceae</taxon>
        <taxon>Nibribacter</taxon>
    </lineage>
</organism>
<keyword evidence="6 9" id="KW-0418">Kinase</keyword>
<evidence type="ECO:0000256" key="3">
    <source>
        <dbReference type="ARBA" id="ARBA00017473"/>
    </source>
</evidence>
<feature type="binding site" evidence="9">
    <location>
        <begin position="91"/>
        <end position="101"/>
    </location>
    <ligand>
        <name>ATP</name>
        <dbReference type="ChEBI" id="CHEBI:30616"/>
    </ligand>
</feature>
<dbReference type="InterPro" id="IPR020568">
    <property type="entry name" value="Ribosomal_Su5_D2-typ_SF"/>
</dbReference>
<dbReference type="InterPro" id="IPR013750">
    <property type="entry name" value="GHMP_kinase_C_dom"/>
</dbReference>
<dbReference type="PANTHER" id="PTHR43527:SF2">
    <property type="entry name" value="4-DIPHOSPHOCYTIDYL-2-C-METHYL-D-ERYTHRITOL KINASE, CHLOROPLASTIC"/>
    <property type="match status" value="1"/>
</dbReference>
<dbReference type="GO" id="GO:0016301">
    <property type="term" value="F:kinase activity"/>
    <property type="evidence" value="ECO:0007669"/>
    <property type="project" value="UniProtKB-KW"/>
</dbReference>
<evidence type="ECO:0000256" key="2">
    <source>
        <dbReference type="ARBA" id="ARBA00012052"/>
    </source>
</evidence>
<dbReference type="NCBIfam" id="TIGR00154">
    <property type="entry name" value="ispE"/>
    <property type="match status" value="1"/>
</dbReference>
<keyword evidence="7 9" id="KW-0067">ATP-binding</keyword>
<dbReference type="Proteomes" id="UP001501844">
    <property type="component" value="Unassembled WGS sequence"/>
</dbReference>
<dbReference type="PIRSF" id="PIRSF010376">
    <property type="entry name" value="IspE"/>
    <property type="match status" value="1"/>
</dbReference>
<dbReference type="EMBL" id="BAABGX010000003">
    <property type="protein sequence ID" value="GAA4313804.1"/>
    <property type="molecule type" value="Genomic_DNA"/>
</dbReference>
<evidence type="ECO:0000256" key="9">
    <source>
        <dbReference type="HAMAP-Rule" id="MF_00061"/>
    </source>
</evidence>
<feature type="domain" description="GHMP kinase N-terminal" evidence="10">
    <location>
        <begin position="64"/>
        <end position="138"/>
    </location>
</feature>
<gene>
    <name evidence="9 12" type="primary">ispE</name>
    <name evidence="12" type="ORF">GCM10023183_33730</name>
</gene>
<comment type="similarity">
    <text evidence="1 9">Belongs to the GHMP kinase family. IspE subfamily.</text>
</comment>
<comment type="pathway">
    <text evidence="9">Isoprenoid biosynthesis; isopentenyl diphosphate biosynthesis via DXP pathway; isopentenyl diphosphate from 1-deoxy-D-xylulose 5-phosphate: step 3/6.</text>
</comment>
<accession>A0ABP8FZA4</accession>
<protein>
    <recommendedName>
        <fullName evidence="3 9">4-diphosphocytidyl-2-C-methyl-D-erythritol kinase</fullName>
        <shortName evidence="9">CMK</shortName>
        <ecNumber evidence="2 9">2.7.1.148</ecNumber>
    </recommendedName>
    <alternativeName>
        <fullName evidence="8 9">4-(cytidine-5'-diphospho)-2-C-methyl-D-erythritol kinase</fullName>
    </alternativeName>
</protein>
<evidence type="ECO:0000256" key="5">
    <source>
        <dbReference type="ARBA" id="ARBA00022741"/>
    </source>
</evidence>
<comment type="catalytic activity">
    <reaction evidence="9">
        <text>4-CDP-2-C-methyl-D-erythritol + ATP = 4-CDP-2-C-methyl-D-erythritol 2-phosphate + ADP + H(+)</text>
        <dbReference type="Rhea" id="RHEA:18437"/>
        <dbReference type="ChEBI" id="CHEBI:15378"/>
        <dbReference type="ChEBI" id="CHEBI:30616"/>
        <dbReference type="ChEBI" id="CHEBI:57823"/>
        <dbReference type="ChEBI" id="CHEBI:57919"/>
        <dbReference type="ChEBI" id="CHEBI:456216"/>
        <dbReference type="EC" id="2.7.1.148"/>
    </reaction>
</comment>
<sequence length="270" mass="29567">MIQFPNAKINIGLQLVEKRPDGFHNLVSCFYPVNWTDALEILPTTGEAAFTLSGLAVPGAPTQNLCWKAYELLKNDFQLPAIQMHLHKVIPMGAGLGGGSADAAFTLKILNDLFALNLTPEHLENYARQLGSDCAFFVQNKPVLAVEKGDVFEPLTVDLKGWHIVLVYPNFGISTAEAYAGVLPQLPEKSLKTLLTQALNTFKDAVVNDFEASLFPKYPVLAEIKEQLYSLGAEYASMSGSGSTMYGLFKEAPVQPLPFPKDYSVWQGVL</sequence>
<dbReference type="InterPro" id="IPR004424">
    <property type="entry name" value="IspE"/>
</dbReference>
<dbReference type="RefSeq" id="WP_345168771.1">
    <property type="nucleotide sequence ID" value="NZ_BAABGX010000003.1"/>
</dbReference>
<evidence type="ECO:0000313" key="13">
    <source>
        <dbReference type="Proteomes" id="UP001501844"/>
    </source>
</evidence>
<dbReference type="InterPro" id="IPR006204">
    <property type="entry name" value="GHMP_kinase_N_dom"/>
</dbReference>
<name>A0ABP8FZA4_9BACT</name>
<dbReference type="InterPro" id="IPR036554">
    <property type="entry name" value="GHMP_kinase_C_sf"/>
</dbReference>
<evidence type="ECO:0000256" key="4">
    <source>
        <dbReference type="ARBA" id="ARBA00022679"/>
    </source>
</evidence>
<feature type="domain" description="GHMP kinase C-terminal" evidence="11">
    <location>
        <begin position="194"/>
        <end position="251"/>
    </location>
</feature>
<dbReference type="HAMAP" id="MF_00061">
    <property type="entry name" value="IspE"/>
    <property type="match status" value="1"/>
</dbReference>
<evidence type="ECO:0000256" key="6">
    <source>
        <dbReference type="ARBA" id="ARBA00022777"/>
    </source>
</evidence>
<feature type="active site" evidence="9">
    <location>
        <position position="133"/>
    </location>
</feature>
<dbReference type="Pfam" id="PF00288">
    <property type="entry name" value="GHMP_kinases_N"/>
    <property type="match status" value="1"/>
</dbReference>
<dbReference type="Gene3D" id="3.30.70.890">
    <property type="entry name" value="GHMP kinase, C-terminal domain"/>
    <property type="match status" value="1"/>
</dbReference>
<comment type="caution">
    <text evidence="12">The sequence shown here is derived from an EMBL/GenBank/DDBJ whole genome shotgun (WGS) entry which is preliminary data.</text>
</comment>
<reference evidence="13" key="1">
    <citation type="journal article" date="2019" name="Int. J. Syst. Evol. Microbiol.">
        <title>The Global Catalogue of Microorganisms (GCM) 10K type strain sequencing project: providing services to taxonomists for standard genome sequencing and annotation.</title>
        <authorList>
            <consortium name="The Broad Institute Genomics Platform"/>
            <consortium name="The Broad Institute Genome Sequencing Center for Infectious Disease"/>
            <person name="Wu L."/>
            <person name="Ma J."/>
        </authorList>
    </citation>
    <scope>NUCLEOTIDE SEQUENCE [LARGE SCALE GENOMIC DNA]</scope>
    <source>
        <strain evidence="13">JCM 17917</strain>
    </source>
</reference>
<keyword evidence="5 9" id="KW-0547">Nucleotide-binding</keyword>
<feature type="active site" evidence="9">
    <location>
        <position position="8"/>
    </location>
</feature>
<evidence type="ECO:0000259" key="11">
    <source>
        <dbReference type="Pfam" id="PF08544"/>
    </source>
</evidence>
<evidence type="ECO:0000259" key="10">
    <source>
        <dbReference type="Pfam" id="PF00288"/>
    </source>
</evidence>